<sequence length="336" mass="35681">MDGFAGALVIDRDEIESIAPEDRPAAALRTGLPAGTARQHTLRQSIHCRGVGLHSGRETWLRLGPGPDESGIVFRRTDLGIDLPARYDFVTDTRLCTLLGVTTPDGRHATVGTVEHVMAALAGAGIDNAVIELDGPEVPILDGSAAPFSFLIACAGRVAQTAPRLTIEVLRPVRVSHGEGADAAWAELRPTSGRGLELSMEIEFASRAIGRQSASLSLSEHSFAGQIADCRTFTEAAEIERARAAGLARGGSLDNAVVVDADSVLNPGGLRRPDEFVRHKLLDAVGDLALAGRPLRAEFVGHRSGHALNNRLLHALLADATAWRLRPDFLRSGSMV</sequence>
<dbReference type="Gene3D" id="3.30.230.20">
    <property type="entry name" value="lpxc deacetylase, domain 1"/>
    <property type="match status" value="1"/>
</dbReference>
<gene>
    <name evidence="12" type="primary">lpxC</name>
    <name evidence="13" type="ORF">FHR90_001764</name>
    <name evidence="14" type="ORF">HUK83_14280</name>
</gene>
<dbReference type="InterPro" id="IPR015870">
    <property type="entry name" value="UDP-acyl_N-AcGlcN_deAcase_N"/>
</dbReference>
<dbReference type="Proteomes" id="UP000565205">
    <property type="component" value="Unassembled WGS sequence"/>
</dbReference>
<keyword evidence="6 12" id="KW-0441">Lipid A biosynthesis</keyword>
<keyword evidence="9 12" id="KW-0862">Zinc</keyword>
<comment type="similarity">
    <text evidence="12">Belongs to the LpxC family.</text>
</comment>
<dbReference type="PANTHER" id="PTHR33694">
    <property type="entry name" value="UDP-3-O-ACYL-N-ACETYLGLUCOSAMINE DEACETYLASE 1, MITOCHONDRIAL-RELATED"/>
    <property type="match status" value="1"/>
</dbReference>
<dbReference type="SUPFAM" id="SSF54211">
    <property type="entry name" value="Ribosomal protein S5 domain 2-like"/>
    <property type="match status" value="2"/>
</dbReference>
<proteinExistence type="inferred from homology"/>
<evidence type="ECO:0000313" key="14">
    <source>
        <dbReference type="EMBL" id="NVN31491.1"/>
    </source>
</evidence>
<evidence type="ECO:0000256" key="1">
    <source>
        <dbReference type="ARBA" id="ARBA00001947"/>
    </source>
</evidence>
<evidence type="ECO:0000256" key="2">
    <source>
        <dbReference type="ARBA" id="ARBA00002923"/>
    </source>
</evidence>
<dbReference type="EMBL" id="JABXXQ010000391">
    <property type="protein sequence ID" value="NVN31491.1"/>
    <property type="molecule type" value="Genomic_DNA"/>
</dbReference>
<evidence type="ECO:0000256" key="8">
    <source>
        <dbReference type="ARBA" id="ARBA00022801"/>
    </source>
</evidence>
<dbReference type="PANTHER" id="PTHR33694:SF1">
    <property type="entry name" value="UDP-3-O-ACYL-N-ACETYLGLUCOSAMINE DEACETYLASE 1, MITOCHONDRIAL-RELATED"/>
    <property type="match status" value="1"/>
</dbReference>
<evidence type="ECO:0000313" key="13">
    <source>
        <dbReference type="EMBL" id="MBB3173932.1"/>
    </source>
</evidence>
<comment type="catalytic activity">
    <reaction evidence="11 12">
        <text>a UDP-3-O-[(3R)-3-hydroxyacyl]-N-acetyl-alpha-D-glucosamine + H2O = a UDP-3-O-[(3R)-3-hydroxyacyl]-alpha-D-glucosamine + acetate</text>
        <dbReference type="Rhea" id="RHEA:67816"/>
        <dbReference type="ChEBI" id="CHEBI:15377"/>
        <dbReference type="ChEBI" id="CHEBI:30089"/>
        <dbReference type="ChEBI" id="CHEBI:137740"/>
        <dbReference type="ChEBI" id="CHEBI:173225"/>
        <dbReference type="EC" id="3.5.1.108"/>
    </reaction>
</comment>
<dbReference type="RefSeq" id="WP_176625838.1">
    <property type="nucleotide sequence ID" value="NZ_JABXXQ010000391.1"/>
</dbReference>
<dbReference type="Gene3D" id="3.30.1700.10">
    <property type="entry name" value="lpxc deacetylase, domain 2"/>
    <property type="match status" value="1"/>
</dbReference>
<dbReference type="InterPro" id="IPR011334">
    <property type="entry name" value="UDP-acyl_GlcNac_deAcase_C"/>
</dbReference>
<evidence type="ECO:0000256" key="5">
    <source>
        <dbReference type="ARBA" id="ARBA00022516"/>
    </source>
</evidence>
<keyword evidence="8 12" id="KW-0378">Hydrolase</keyword>
<accession>A0A850NP11</accession>
<comment type="caution">
    <text evidence="14">The sequence shown here is derived from an EMBL/GenBank/DDBJ whole genome shotgun (WGS) entry which is preliminary data.</text>
</comment>
<feature type="binding site" evidence="12">
    <location>
        <position position="279"/>
    </location>
    <ligand>
        <name>Zn(2+)</name>
        <dbReference type="ChEBI" id="CHEBI:29105"/>
    </ligand>
</feature>
<evidence type="ECO:0000256" key="6">
    <source>
        <dbReference type="ARBA" id="ARBA00022556"/>
    </source>
</evidence>
<evidence type="ECO:0000313" key="16">
    <source>
        <dbReference type="Proteomes" id="UP000565205"/>
    </source>
</evidence>
<keyword evidence="5 12" id="KW-0444">Lipid biosynthesis</keyword>
<dbReference type="InterPro" id="IPR004463">
    <property type="entry name" value="UDP-acyl_GlcNac_deAcase"/>
</dbReference>
<dbReference type="AlphaFoldDB" id="A0A850NP11"/>
<comment type="cofactor">
    <cofactor evidence="1 12">
        <name>Zn(2+)</name>
        <dbReference type="ChEBI" id="CHEBI:29105"/>
    </cofactor>
</comment>
<dbReference type="GO" id="GO:0046872">
    <property type="term" value="F:metal ion binding"/>
    <property type="evidence" value="ECO:0007669"/>
    <property type="project" value="UniProtKB-KW"/>
</dbReference>
<evidence type="ECO:0000256" key="7">
    <source>
        <dbReference type="ARBA" id="ARBA00022723"/>
    </source>
</evidence>
<dbReference type="InterPro" id="IPR020568">
    <property type="entry name" value="Ribosomal_Su5_D2-typ_SF"/>
</dbReference>
<evidence type="ECO:0000256" key="4">
    <source>
        <dbReference type="ARBA" id="ARBA00012745"/>
    </source>
</evidence>
<dbReference type="EC" id="3.5.1.108" evidence="4 12"/>
<feature type="active site" description="Proton donor" evidence="12">
    <location>
        <position position="306"/>
    </location>
</feature>
<evidence type="ECO:0000313" key="15">
    <source>
        <dbReference type="Proteomes" id="UP000557688"/>
    </source>
</evidence>
<feature type="binding site" evidence="12">
    <location>
        <position position="116"/>
    </location>
    <ligand>
        <name>Zn(2+)</name>
        <dbReference type="ChEBI" id="CHEBI:29105"/>
    </ligand>
</feature>
<organism evidence="14 16">
    <name type="scientific">Endobacter medicaginis</name>
    <dbReference type="NCBI Taxonomy" id="1181271"/>
    <lineage>
        <taxon>Bacteria</taxon>
        <taxon>Pseudomonadati</taxon>
        <taxon>Pseudomonadota</taxon>
        <taxon>Alphaproteobacteria</taxon>
        <taxon>Acetobacterales</taxon>
        <taxon>Acetobacteraceae</taxon>
        <taxon>Endobacter</taxon>
    </lineage>
</organism>
<dbReference type="HAMAP" id="MF_00388">
    <property type="entry name" value="LpxC"/>
    <property type="match status" value="1"/>
</dbReference>
<keyword evidence="10 12" id="KW-0443">Lipid metabolism</keyword>
<dbReference type="GO" id="GO:0103117">
    <property type="term" value="F:UDP-3-O-acyl-N-acetylglucosamine deacetylase activity"/>
    <property type="evidence" value="ECO:0007669"/>
    <property type="project" value="UniProtKB-UniRule"/>
</dbReference>
<keyword evidence="15" id="KW-1185">Reference proteome</keyword>
<evidence type="ECO:0000256" key="12">
    <source>
        <dbReference type="HAMAP-Rule" id="MF_00388"/>
    </source>
</evidence>
<evidence type="ECO:0000256" key="9">
    <source>
        <dbReference type="ARBA" id="ARBA00022833"/>
    </source>
</evidence>
<dbReference type="Proteomes" id="UP000557688">
    <property type="component" value="Unassembled WGS sequence"/>
</dbReference>
<reference evidence="13 15" key="2">
    <citation type="submission" date="2020-08" db="EMBL/GenBank/DDBJ databases">
        <title>Genomic Encyclopedia of Type Strains, Phase III (KMG-III): the genomes of soil and plant-associated and newly described type strains.</title>
        <authorList>
            <person name="Whitman W."/>
        </authorList>
    </citation>
    <scope>NUCLEOTIDE SEQUENCE [LARGE SCALE GENOMIC DNA]</scope>
    <source>
        <strain evidence="13 15">CECT 8088</strain>
    </source>
</reference>
<dbReference type="EMBL" id="JACHXV010000005">
    <property type="protein sequence ID" value="MBB3173932.1"/>
    <property type="molecule type" value="Genomic_DNA"/>
</dbReference>
<comment type="pathway">
    <text evidence="3 12">Glycolipid biosynthesis; lipid IV(A) biosynthesis; lipid IV(A) from (3R)-3-hydroxytetradecanoyl-[acyl-carrier-protein] and UDP-N-acetyl-alpha-D-glucosamine: step 2/6.</text>
</comment>
<evidence type="ECO:0000256" key="11">
    <source>
        <dbReference type="ARBA" id="ARBA00024535"/>
    </source>
</evidence>
<dbReference type="GO" id="GO:0016020">
    <property type="term" value="C:membrane"/>
    <property type="evidence" value="ECO:0007669"/>
    <property type="project" value="GOC"/>
</dbReference>
<evidence type="ECO:0000256" key="3">
    <source>
        <dbReference type="ARBA" id="ARBA00005002"/>
    </source>
</evidence>
<name>A0A850NP11_9PROT</name>
<dbReference type="NCBIfam" id="TIGR00325">
    <property type="entry name" value="lpxC"/>
    <property type="match status" value="1"/>
</dbReference>
<dbReference type="Pfam" id="PF03331">
    <property type="entry name" value="LpxC"/>
    <property type="match status" value="1"/>
</dbReference>
<protein>
    <recommendedName>
        <fullName evidence="4 12">UDP-3-O-acyl-N-acetylglucosamine deacetylase</fullName>
        <shortName evidence="12">UDP-3-O-acyl-GlcNAc deacetylase</shortName>
        <ecNumber evidence="4 12">3.5.1.108</ecNumber>
    </recommendedName>
    <alternativeName>
        <fullName evidence="12">UDP-3-O-[R-3-hydroxymyristoyl]-N-acetylglucosamine deacetylase</fullName>
    </alternativeName>
</protein>
<feature type="binding site" evidence="12">
    <location>
        <position position="283"/>
    </location>
    <ligand>
        <name>Zn(2+)</name>
        <dbReference type="ChEBI" id="CHEBI:29105"/>
    </ligand>
</feature>
<comment type="function">
    <text evidence="2 12">Catalyzes the hydrolysis of UDP-3-O-myristoyl-N-acetylglucosamine to form UDP-3-O-myristoylglucosamine and acetate, the committed step in lipid A biosynthesis.</text>
</comment>
<dbReference type="UniPathway" id="UPA00359">
    <property type="reaction ID" value="UER00478"/>
</dbReference>
<dbReference type="GO" id="GO:0009245">
    <property type="term" value="P:lipid A biosynthetic process"/>
    <property type="evidence" value="ECO:0007669"/>
    <property type="project" value="UniProtKB-UniRule"/>
</dbReference>
<evidence type="ECO:0000256" key="10">
    <source>
        <dbReference type="ARBA" id="ARBA00023098"/>
    </source>
</evidence>
<reference evidence="14 16" key="1">
    <citation type="submission" date="2020-06" db="EMBL/GenBank/DDBJ databases">
        <title>Description of novel acetic acid bacteria.</title>
        <authorList>
            <person name="Sombolestani A."/>
        </authorList>
    </citation>
    <scope>NUCLEOTIDE SEQUENCE [LARGE SCALE GENOMIC DNA]</scope>
    <source>
        <strain evidence="14 16">LMG 26838</strain>
    </source>
</reference>
<keyword evidence="7 12" id="KW-0479">Metal-binding</keyword>